<dbReference type="InterPro" id="IPR036390">
    <property type="entry name" value="WH_DNA-bd_sf"/>
</dbReference>
<dbReference type="PRINTS" id="PR00039">
    <property type="entry name" value="HTHLYSR"/>
</dbReference>
<dbReference type="Gene3D" id="1.10.10.10">
    <property type="entry name" value="Winged helix-like DNA-binding domain superfamily/Winged helix DNA-binding domain"/>
    <property type="match status" value="1"/>
</dbReference>
<dbReference type="CDD" id="cd08434">
    <property type="entry name" value="PBP2_GltC_like"/>
    <property type="match status" value="1"/>
</dbReference>
<keyword evidence="7" id="KW-1185">Reference proteome</keyword>
<evidence type="ECO:0000256" key="4">
    <source>
        <dbReference type="ARBA" id="ARBA00023163"/>
    </source>
</evidence>
<dbReference type="GO" id="GO:0003700">
    <property type="term" value="F:DNA-binding transcription factor activity"/>
    <property type="evidence" value="ECO:0007669"/>
    <property type="project" value="InterPro"/>
</dbReference>
<gene>
    <name evidence="6" type="primary">cynR_4</name>
    <name evidence="6" type="ORF">BN997_01726</name>
</gene>
<organism evidence="6 7">
    <name type="scientific">Oceanobacillus oncorhynchi</name>
    <dbReference type="NCBI Taxonomy" id="545501"/>
    <lineage>
        <taxon>Bacteria</taxon>
        <taxon>Bacillati</taxon>
        <taxon>Bacillota</taxon>
        <taxon>Bacilli</taxon>
        <taxon>Bacillales</taxon>
        <taxon>Bacillaceae</taxon>
        <taxon>Oceanobacillus</taxon>
    </lineage>
</organism>
<dbReference type="RefSeq" id="WP_042531299.1">
    <property type="nucleotide sequence ID" value="NZ_CAXOIH010000009.1"/>
</dbReference>
<dbReference type="GO" id="GO:0003677">
    <property type="term" value="F:DNA binding"/>
    <property type="evidence" value="ECO:0007669"/>
    <property type="project" value="UniProtKB-KW"/>
</dbReference>
<dbReference type="PANTHER" id="PTHR30419">
    <property type="entry name" value="HTH-TYPE TRANSCRIPTIONAL REGULATOR YBHD"/>
    <property type="match status" value="1"/>
</dbReference>
<reference evidence="6 7" key="1">
    <citation type="submission" date="2014-11" db="EMBL/GenBank/DDBJ databases">
        <authorList>
            <person name="Urmite Genomes Urmite Genomes"/>
        </authorList>
    </citation>
    <scope>NUCLEOTIDE SEQUENCE [LARGE SCALE GENOMIC DNA]</scope>
    <source>
        <strain evidence="6 7">Oc5</strain>
    </source>
</reference>
<sequence>MNLKQLHYFRELAHSEHLTNTANKLSISQPTLSYAITELEKYLGVYLFEKQGRNIRLTKYGHFFLEYVERSLAELERGEKKLRELTSPSHGVIDLAFIYTLGPYFIPELIKNFSEQGAYKNISFSFYQGTTKNIIQNLKENMYDIAFCSMKYNEPDIEFTPVAEQELVLIVAENHPLAGRESIDLEETASYPYVYFNQNSGLRPIVDELFHKVNLTPEIICEVEEDNAMAGLVAANYGIAVIPNIGALSHFPVKVINIKKPVYHRFIYMAARKNDYLSPATSAFRSFVISYCQKHYLKTKNKVE</sequence>
<name>A0A0A1MSC1_9BACI</name>
<feature type="domain" description="HTH lysR-type" evidence="5">
    <location>
        <begin position="1"/>
        <end position="58"/>
    </location>
</feature>
<keyword evidence="2" id="KW-0805">Transcription regulation</keyword>
<evidence type="ECO:0000256" key="2">
    <source>
        <dbReference type="ARBA" id="ARBA00023015"/>
    </source>
</evidence>
<dbReference type="Gene3D" id="3.40.190.290">
    <property type="match status" value="1"/>
</dbReference>
<dbReference type="SUPFAM" id="SSF46785">
    <property type="entry name" value="Winged helix' DNA-binding domain"/>
    <property type="match status" value="1"/>
</dbReference>
<protein>
    <submittedName>
        <fullName evidence="6">HTH-type transcriptional regulator CynR</fullName>
    </submittedName>
</protein>
<dbReference type="AlphaFoldDB" id="A0A0A1MSC1"/>
<keyword evidence="4" id="KW-0804">Transcription</keyword>
<dbReference type="EMBL" id="CDGG01000001">
    <property type="protein sequence ID" value="CEI81871.1"/>
    <property type="molecule type" value="Genomic_DNA"/>
</dbReference>
<evidence type="ECO:0000313" key="7">
    <source>
        <dbReference type="Proteomes" id="UP000040453"/>
    </source>
</evidence>
<dbReference type="Pfam" id="PF03466">
    <property type="entry name" value="LysR_substrate"/>
    <property type="match status" value="1"/>
</dbReference>
<proteinExistence type="inferred from homology"/>
<comment type="similarity">
    <text evidence="1">Belongs to the LysR transcriptional regulatory family.</text>
</comment>
<dbReference type="Pfam" id="PF00126">
    <property type="entry name" value="HTH_1"/>
    <property type="match status" value="1"/>
</dbReference>
<dbReference type="SUPFAM" id="SSF53850">
    <property type="entry name" value="Periplasmic binding protein-like II"/>
    <property type="match status" value="1"/>
</dbReference>
<keyword evidence="3" id="KW-0238">DNA-binding</keyword>
<evidence type="ECO:0000256" key="1">
    <source>
        <dbReference type="ARBA" id="ARBA00009437"/>
    </source>
</evidence>
<dbReference type="InterPro" id="IPR036388">
    <property type="entry name" value="WH-like_DNA-bd_sf"/>
</dbReference>
<dbReference type="PANTHER" id="PTHR30419:SF28">
    <property type="entry name" value="HTH-TYPE TRANSCRIPTIONAL REGULATOR BSDA"/>
    <property type="match status" value="1"/>
</dbReference>
<evidence type="ECO:0000259" key="5">
    <source>
        <dbReference type="PROSITE" id="PS50931"/>
    </source>
</evidence>
<dbReference type="OrthoDB" id="9803735at2"/>
<accession>A0A0A1MSC1</accession>
<dbReference type="InterPro" id="IPR005119">
    <property type="entry name" value="LysR_subst-bd"/>
</dbReference>
<dbReference type="PROSITE" id="PS50931">
    <property type="entry name" value="HTH_LYSR"/>
    <property type="match status" value="1"/>
</dbReference>
<dbReference type="GO" id="GO:0005829">
    <property type="term" value="C:cytosol"/>
    <property type="evidence" value="ECO:0007669"/>
    <property type="project" value="TreeGrafter"/>
</dbReference>
<dbReference type="STRING" id="545501.BN997_01726"/>
<dbReference type="FunFam" id="1.10.10.10:FF:000001">
    <property type="entry name" value="LysR family transcriptional regulator"/>
    <property type="match status" value="1"/>
</dbReference>
<evidence type="ECO:0000313" key="6">
    <source>
        <dbReference type="EMBL" id="CEI81871.1"/>
    </source>
</evidence>
<dbReference type="Proteomes" id="UP000040453">
    <property type="component" value="Unassembled WGS sequence"/>
</dbReference>
<dbReference type="InterPro" id="IPR000847">
    <property type="entry name" value="LysR_HTH_N"/>
</dbReference>
<evidence type="ECO:0000256" key="3">
    <source>
        <dbReference type="ARBA" id="ARBA00023125"/>
    </source>
</evidence>
<dbReference type="InterPro" id="IPR050950">
    <property type="entry name" value="HTH-type_LysR_regulators"/>
</dbReference>